<dbReference type="GO" id="GO:0003886">
    <property type="term" value="F:DNA (cytosine-5-)-methyltransferase activity"/>
    <property type="evidence" value="ECO:0007669"/>
    <property type="project" value="UniProtKB-EC"/>
</dbReference>
<dbReference type="PROSITE" id="PS51038">
    <property type="entry name" value="BAH"/>
    <property type="match status" value="1"/>
</dbReference>
<dbReference type="PANTHER" id="PTHR10629">
    <property type="entry name" value="CYTOSINE-SPECIFIC METHYLTRANSFERASE"/>
    <property type="match status" value="1"/>
</dbReference>
<dbReference type="PRINTS" id="PR00105">
    <property type="entry name" value="C5METTRFRASE"/>
</dbReference>
<evidence type="ECO:0000313" key="10">
    <source>
        <dbReference type="EMBL" id="KAK9213850.1"/>
    </source>
</evidence>
<dbReference type="AlphaFoldDB" id="A0AAP0MPD8"/>
<evidence type="ECO:0000256" key="1">
    <source>
        <dbReference type="ARBA" id="ARBA00004123"/>
    </source>
</evidence>
<name>A0AAP0MPD8_9ROSI</name>
<dbReference type="CDD" id="cd04708">
    <property type="entry name" value="BAH_plantDCM_II"/>
    <property type="match status" value="1"/>
</dbReference>
<evidence type="ECO:0000256" key="5">
    <source>
        <dbReference type="ARBA" id="ARBA00022691"/>
    </source>
</evidence>
<evidence type="ECO:0000256" key="6">
    <source>
        <dbReference type="ARBA" id="ARBA00023125"/>
    </source>
</evidence>
<dbReference type="InterPro" id="IPR001025">
    <property type="entry name" value="BAH_dom"/>
</dbReference>
<dbReference type="PROSITE" id="PS51679">
    <property type="entry name" value="SAM_MT_C5"/>
    <property type="match status" value="1"/>
</dbReference>
<dbReference type="GO" id="GO:0005634">
    <property type="term" value="C:nucleus"/>
    <property type="evidence" value="ECO:0007669"/>
    <property type="project" value="UniProtKB-SubCell"/>
</dbReference>
<organism evidence="10 11">
    <name type="scientific">Citrus x changshan-huyou</name>
    <dbReference type="NCBI Taxonomy" id="2935761"/>
    <lineage>
        <taxon>Eukaryota</taxon>
        <taxon>Viridiplantae</taxon>
        <taxon>Streptophyta</taxon>
        <taxon>Embryophyta</taxon>
        <taxon>Tracheophyta</taxon>
        <taxon>Spermatophyta</taxon>
        <taxon>Magnoliopsida</taxon>
        <taxon>eudicotyledons</taxon>
        <taxon>Gunneridae</taxon>
        <taxon>Pentapetalae</taxon>
        <taxon>rosids</taxon>
        <taxon>malvids</taxon>
        <taxon>Sapindales</taxon>
        <taxon>Rutaceae</taxon>
        <taxon>Aurantioideae</taxon>
        <taxon>Citrus</taxon>
    </lineage>
</organism>
<dbReference type="EC" id="2.1.1.37" evidence="2"/>
<evidence type="ECO:0000313" key="11">
    <source>
        <dbReference type="Proteomes" id="UP001428341"/>
    </source>
</evidence>
<dbReference type="EMBL" id="JBCGBO010000003">
    <property type="protein sequence ID" value="KAK9213850.1"/>
    <property type="molecule type" value="Genomic_DNA"/>
</dbReference>
<dbReference type="FunFam" id="3.90.120.10:FF:000002">
    <property type="entry name" value="DNA (cytosine-5)-methyltransferase"/>
    <property type="match status" value="1"/>
</dbReference>
<comment type="similarity">
    <text evidence="8">Belongs to the class I-like SAM-binding methyltransferase superfamily. C5-methyltransferase family.</text>
</comment>
<comment type="caution">
    <text evidence="10">The sequence shown here is derived from an EMBL/GenBank/DDBJ whole genome shotgun (WGS) entry which is preliminary data.</text>
</comment>
<feature type="domain" description="BAH" evidence="9">
    <location>
        <begin position="191"/>
        <end position="328"/>
    </location>
</feature>
<dbReference type="GO" id="GO:0032259">
    <property type="term" value="P:methylation"/>
    <property type="evidence" value="ECO:0007669"/>
    <property type="project" value="UniProtKB-KW"/>
</dbReference>
<protein>
    <recommendedName>
        <fullName evidence="2">DNA (cytosine-5-)-methyltransferase</fullName>
        <ecNumber evidence="2">2.1.1.37</ecNumber>
    </recommendedName>
</protein>
<dbReference type="Pfam" id="PF00145">
    <property type="entry name" value="DNA_methylase"/>
    <property type="match status" value="1"/>
</dbReference>
<evidence type="ECO:0000256" key="3">
    <source>
        <dbReference type="ARBA" id="ARBA00022603"/>
    </source>
</evidence>
<dbReference type="PANTHER" id="PTHR10629:SF52">
    <property type="entry name" value="DNA (CYTOSINE-5)-METHYLTRANSFERASE 1"/>
    <property type="match status" value="1"/>
</dbReference>
<dbReference type="GO" id="GO:0003677">
    <property type="term" value="F:DNA binding"/>
    <property type="evidence" value="ECO:0007669"/>
    <property type="project" value="UniProtKB-KW"/>
</dbReference>
<keyword evidence="6" id="KW-0238">DNA-binding</keyword>
<evidence type="ECO:0000256" key="4">
    <source>
        <dbReference type="ARBA" id="ARBA00022679"/>
    </source>
</evidence>
<comment type="subcellular location">
    <subcellularLocation>
        <location evidence="1">Nucleus</location>
    </subcellularLocation>
</comment>
<evidence type="ECO:0000259" key="9">
    <source>
        <dbReference type="PROSITE" id="PS51038"/>
    </source>
</evidence>
<dbReference type="GO" id="GO:0003682">
    <property type="term" value="F:chromatin binding"/>
    <property type="evidence" value="ECO:0007669"/>
    <property type="project" value="InterPro"/>
</dbReference>
<dbReference type="Gene3D" id="2.30.30.490">
    <property type="match status" value="2"/>
</dbReference>
<dbReference type="GO" id="GO:0044027">
    <property type="term" value="P:negative regulation of gene expression via chromosomal CpG island methylation"/>
    <property type="evidence" value="ECO:0007669"/>
    <property type="project" value="TreeGrafter"/>
</dbReference>
<dbReference type="InterPro" id="IPR043151">
    <property type="entry name" value="BAH_sf"/>
</dbReference>
<evidence type="ECO:0000256" key="7">
    <source>
        <dbReference type="ARBA" id="ARBA00023242"/>
    </source>
</evidence>
<dbReference type="Pfam" id="PF01426">
    <property type="entry name" value="BAH"/>
    <property type="match status" value="1"/>
</dbReference>
<keyword evidence="3 8" id="KW-0489">Methyltransferase</keyword>
<dbReference type="InterPro" id="IPR001525">
    <property type="entry name" value="C5_MeTfrase"/>
</dbReference>
<dbReference type="InterPro" id="IPR029063">
    <property type="entry name" value="SAM-dependent_MTases_sf"/>
</dbReference>
<sequence length="692" mass="78377">MQVDKNMEKFCLSAKSVKPPCSSKATKWDGELIRKTCFGESLYKRAIVCGNVVNVGGCVLVETADSDHLPSIYFVEFMFEKSDSRKMVHGRHMLRGSETFLGNTADANETNACKDKIVRERAEDQRIDQFPLEYYCKSLYWPERGAFFKLPKDTMGLGTGVCHSCKIKETEREKDVFKVNLNRNGFTLKGTEFHVHDYVYVAHHHFADKGRNRDTFRNEGMKAYVVCQLLGIEVPETSTKACPESTKVKVRRFFRPEDISEEKAYYSDIREVYYSKLVLTVPVTGVEGKCDIRKKHDLAPSDSPTIFEHIFFCEHLYDPDKGTIKQLPPHIETSVLKESVADDTACRKINGKYKEEKHDGAVDKQTDAVHKNRLATLDIFAGCGGLSDGLQQAAKGVSITNWAIEYEQPAGEAFKVNHPEALVFINNCNVILRAIMSARGDADDCISSPEAAELAAELDEETIKNLPRPGQVDFISGGPPCQLLVLCYFQGFSGMNRFNQGSWSKVQCEMILASLSFADYFRPRFFLLENVRNFTSFNKGQTFRLTMASLLQMGYQYTSEPVSWFQKKIRGDMLVLNDHISKAMSELNLIRCQKIPKQPGSDWRVLPSEKVRLSNGQVVDLIPWCLPNTAEKHNQWKGLFGRLDWEGNFPTSVTDPHPMGMVGTCFHPDQDRIITVRECARSQVSLFGYICK</sequence>
<dbReference type="SMART" id="SM00439">
    <property type="entry name" value="BAH"/>
    <property type="match status" value="2"/>
</dbReference>
<dbReference type="InterPro" id="IPR050390">
    <property type="entry name" value="C5-Methyltransferase"/>
</dbReference>
<keyword evidence="4 8" id="KW-0808">Transferase</keyword>
<dbReference type="Proteomes" id="UP001428341">
    <property type="component" value="Unassembled WGS sequence"/>
</dbReference>
<dbReference type="Gene3D" id="3.90.120.10">
    <property type="entry name" value="DNA Methylase, subunit A, domain 2"/>
    <property type="match status" value="1"/>
</dbReference>
<keyword evidence="5 8" id="KW-0949">S-adenosyl-L-methionine</keyword>
<gene>
    <name evidence="10" type="ORF">WN944_005835</name>
</gene>
<keyword evidence="11" id="KW-1185">Reference proteome</keyword>
<dbReference type="SUPFAM" id="SSF53335">
    <property type="entry name" value="S-adenosyl-L-methionine-dependent methyltransferases"/>
    <property type="match status" value="1"/>
</dbReference>
<evidence type="ECO:0000256" key="2">
    <source>
        <dbReference type="ARBA" id="ARBA00011975"/>
    </source>
</evidence>
<evidence type="ECO:0000256" key="8">
    <source>
        <dbReference type="PROSITE-ProRule" id="PRU01016"/>
    </source>
</evidence>
<proteinExistence type="inferred from homology"/>
<reference evidence="10 11" key="1">
    <citation type="submission" date="2024-05" db="EMBL/GenBank/DDBJ databases">
        <title>Haplotype-resolved chromosome-level genome assembly of Huyou (Citrus changshanensis).</title>
        <authorList>
            <person name="Miao C."/>
            <person name="Chen W."/>
            <person name="Wu Y."/>
            <person name="Wang L."/>
            <person name="Zhao S."/>
            <person name="Grierson D."/>
            <person name="Xu C."/>
            <person name="Chen K."/>
        </authorList>
    </citation>
    <scope>NUCLEOTIDE SEQUENCE [LARGE SCALE GENOMIC DNA]</scope>
    <source>
        <strain evidence="10">01-14</strain>
        <tissue evidence="10">Leaf</tissue>
    </source>
</reference>
<dbReference type="Gene3D" id="3.40.50.150">
    <property type="entry name" value="Vaccinia Virus protein VP39"/>
    <property type="match status" value="1"/>
</dbReference>
<keyword evidence="7" id="KW-0539">Nucleus</keyword>
<feature type="active site" evidence="8">
    <location>
        <position position="481"/>
    </location>
</feature>
<accession>A0AAP0MPD8</accession>